<keyword evidence="1" id="KW-0175">Coiled coil</keyword>
<evidence type="ECO:0000313" key="2">
    <source>
        <dbReference type="EMBL" id="SCM21539.1"/>
    </source>
</evidence>
<protein>
    <submittedName>
        <fullName evidence="2">G2 protein, putative</fullName>
    </submittedName>
</protein>
<reference evidence="2 5" key="3">
    <citation type="submission" date="2016-08" db="EMBL/GenBank/DDBJ databases">
        <authorList>
            <consortium name="Pathogen Informatics"/>
        </authorList>
    </citation>
    <scope>NUCLEOTIDE SEQUENCE [LARGE SCALE GENOMIC DNA]</scope>
    <source>
        <strain evidence="2 5">AJ</strain>
        <strain evidence="3">AS</strain>
    </source>
</reference>
<evidence type="ECO:0000256" key="1">
    <source>
        <dbReference type="SAM" id="Coils"/>
    </source>
</evidence>
<name>A0A077TQ57_PLACU</name>
<dbReference type="AlphaFoldDB" id="A0A077TQ57"/>
<keyword evidence="4" id="KW-1185">Reference proteome</keyword>
<reference evidence="3" key="2">
    <citation type="submission" date="2014-05" db="EMBL/GenBank/DDBJ databases">
        <authorList>
            <person name="Aslett M.A."/>
            <person name="De Silva N."/>
        </authorList>
    </citation>
    <scope>NUCLEOTIDE SEQUENCE</scope>
    <source>
        <strain evidence="3">AS</strain>
    </source>
</reference>
<dbReference type="VEuPathDB" id="PlasmoDB:PCHAS_0830700"/>
<organism evidence="2 5">
    <name type="scientific">Plasmodium chabaudi chabaudi</name>
    <dbReference type="NCBI Taxonomy" id="31271"/>
    <lineage>
        <taxon>Eukaryota</taxon>
        <taxon>Sar</taxon>
        <taxon>Alveolata</taxon>
        <taxon>Apicomplexa</taxon>
        <taxon>Aconoidasida</taxon>
        <taxon>Haemosporida</taxon>
        <taxon>Plasmodiidae</taxon>
        <taxon>Plasmodium</taxon>
        <taxon>Plasmodium (Vinckeia)</taxon>
    </lineage>
</organism>
<evidence type="ECO:0000313" key="5">
    <source>
        <dbReference type="Proteomes" id="UP000507163"/>
    </source>
</evidence>
<dbReference type="EMBL" id="LT608174">
    <property type="protein sequence ID" value="SCM21539.1"/>
    <property type="molecule type" value="Genomic_DNA"/>
</dbReference>
<dbReference type="KEGG" id="pcb:PCHAS_0830700"/>
<evidence type="ECO:0000313" key="3">
    <source>
        <dbReference type="EMBL" id="VTZ68516.1"/>
    </source>
</evidence>
<dbReference type="SUPFAM" id="SSF47473">
    <property type="entry name" value="EF-hand"/>
    <property type="match status" value="1"/>
</dbReference>
<dbReference type="Proteomes" id="UP000071118">
    <property type="component" value="Chromosome 8"/>
</dbReference>
<gene>
    <name evidence="2" type="ORF">PCHAJ_000173800</name>
    <name evidence="3" type="ORF">PCHAS_0830700</name>
</gene>
<sequence>MGQNISKSEEIEKQSIYANYPGLEQQLDMVFACHDISKDGKLPYATVEMILRHFLMQCGFMEYVCRFVNEDGKLDLKHVENYLKCKKLLYKLQCCGSCMLTLDEMKNLVLVFLKKISDTYLEDQSKWMEKMKSSQEQQGKALEEAMYEYEKNILFNHSIKEQQLLQNNRKLDEWNECIENAYEVQQEVLRQFEAKKREQASQAVNKNNELLIAQNYIEKIKEAASHKKQDNSKCFVYPASSAPCGACTSAGAVTPHRRYKEPRQKKEYSLCI</sequence>
<reference evidence="3 4" key="1">
    <citation type="journal article" date="2014" name="BMC Biol.">
        <title>A comprehensive evaluation of rodent malaria parasite genomes and gene expression.</title>
        <authorList>
            <person name="Otto T.D."/>
            <person name="Bohme U."/>
            <person name="Jackson A.P."/>
            <person name="Hunt M."/>
            <person name="Franke-Fayard B."/>
            <person name="Hoeijmakers W.A."/>
            <person name="Religa A.A."/>
            <person name="Robertson L."/>
            <person name="Sanders M."/>
            <person name="Ogun S.A."/>
            <person name="Cunningham D."/>
            <person name="Erhart A."/>
            <person name="Billker O."/>
            <person name="Khan S.M."/>
            <person name="Stunnenberg H.G."/>
            <person name="Langhorne J."/>
            <person name="Holder A.A."/>
            <person name="Waters A.P."/>
            <person name="Newbold C.I."/>
            <person name="Pain A."/>
            <person name="Berriman M."/>
            <person name="Janse C.J."/>
        </authorList>
    </citation>
    <scope>NUCLEOTIDE SEQUENCE [LARGE SCALE GENOMIC DNA]</scope>
    <source>
        <strain evidence="3 4">AS</strain>
    </source>
</reference>
<feature type="coiled-coil region" evidence="1">
    <location>
        <begin position="175"/>
        <end position="209"/>
    </location>
</feature>
<dbReference type="GeneID" id="3498866"/>
<dbReference type="Proteomes" id="UP000507163">
    <property type="component" value="Chromosome 8"/>
</dbReference>
<dbReference type="EMBL" id="LK022885">
    <property type="protein sequence ID" value="VTZ68516.1"/>
    <property type="molecule type" value="Genomic_DNA"/>
</dbReference>
<evidence type="ECO:0000313" key="4">
    <source>
        <dbReference type="Proteomes" id="UP000071118"/>
    </source>
</evidence>
<proteinExistence type="predicted"/>
<dbReference type="InterPro" id="IPR011992">
    <property type="entry name" value="EF-hand-dom_pair"/>
</dbReference>
<dbReference type="OrthoDB" id="341684at2759"/>
<accession>A0A077TQ57</accession>
<dbReference type="RefSeq" id="XP_016653848.1">
    <property type="nucleotide sequence ID" value="XM_016797949.1"/>
</dbReference>